<evidence type="ECO:0000313" key="1">
    <source>
        <dbReference type="EMBL" id="QQK08707.1"/>
    </source>
</evidence>
<accession>A0AC61MSX9</accession>
<dbReference type="EMBL" id="CP066744">
    <property type="protein sequence ID" value="QQK08707.1"/>
    <property type="molecule type" value="Genomic_DNA"/>
</dbReference>
<evidence type="ECO:0000313" key="2">
    <source>
        <dbReference type="Proteomes" id="UP000595814"/>
    </source>
</evidence>
<gene>
    <name evidence="1" type="primary">murA</name>
    <name evidence="1" type="ORF">JFY71_03975</name>
</gene>
<sequence length="423" mass="45029">MEKIVVTNSGPLTGSVNIDGAKNAALPIIAASLLGTEPIILENVPNLSDIEVILEVLESLGAKVEFLEKNTVRIDSSNLTGYEAPMELMNRMRASFLVMGPLLARFGKTMTYLPGGCAIGKRPIDLHLKGFKALGAVVKEGIDKIEATAEDGLRGDVIYLDFPSVGATQNIIMAATLAEGETVIENAAKEPEIVDLVNFLNKMGANIKGAGTSAIRIKGVNKLTGVQHAVIPDRIEAATFMVAAAITKGDITIENCIASHVMPIIAKLKEVGCKVYVNEDQDVLRVVGAKDPIGTDIKTLPYPGFPTDVQAQFMALLTIAKGQSKVTETVFENRFMHVDELLRMGAIIATDAREARIAGVPVLKGAEVKATDLRAGAALILAGLAAEGKTYISDIYHIDRGYDDIVGKLNSLGAKISRIDVDL</sequence>
<proteinExistence type="predicted"/>
<keyword evidence="1" id="KW-0808">Transferase</keyword>
<protein>
    <submittedName>
        <fullName evidence="1">UDP-N-acetylglucosamine 1-carboxyvinyltransferase</fullName>
        <ecNumber evidence="1">2.5.1.7</ecNumber>
    </submittedName>
</protein>
<dbReference type="EC" id="2.5.1.7" evidence="1"/>
<organism evidence="1 2">
    <name type="scientific">Miniphocaeibacter halophilus</name>
    <dbReference type="NCBI Taxonomy" id="2931922"/>
    <lineage>
        <taxon>Bacteria</taxon>
        <taxon>Bacillati</taxon>
        <taxon>Bacillota</taxon>
        <taxon>Tissierellia</taxon>
        <taxon>Tissierellales</taxon>
        <taxon>Peptoniphilaceae</taxon>
        <taxon>Miniphocaeibacter</taxon>
    </lineage>
</organism>
<keyword evidence="2" id="KW-1185">Reference proteome</keyword>
<reference evidence="1 2" key="1">
    <citation type="journal article" date="2022" name="Int. J. Syst. Evol. Microbiol.">
        <title>Miniphocaeibacter halophilus sp. nov., an ammonium-tolerant acetate-producing bacterium isolated from a biogas system.</title>
        <authorList>
            <person name="Schnurer A."/>
            <person name="Singh A."/>
            <person name="Bi S."/>
            <person name="Qiao W."/>
            <person name="Westerholm M."/>
        </authorList>
    </citation>
    <scope>NUCLEOTIDE SEQUENCE [LARGE SCALE GENOMIC DNA]</scope>
    <source>
        <strain evidence="1 2">AMB_01</strain>
    </source>
</reference>
<dbReference type="Proteomes" id="UP000595814">
    <property type="component" value="Chromosome"/>
</dbReference>
<name>A0AC61MSX9_9FIRM</name>